<dbReference type="Pfam" id="PF00114">
    <property type="entry name" value="Pilin"/>
    <property type="match status" value="1"/>
</dbReference>
<evidence type="ECO:0000313" key="5">
    <source>
        <dbReference type="EMBL" id="HAT6344131.1"/>
    </source>
</evidence>
<sequence>MKKQSGFTLIELMIVVAIVAILAAIALPAYQTYTKKAKFSEVVTATGAFKTAVEVCAQKDGALTNCATAGTNGIPAAVSASASANSYVQSVDIALSGTAVQITAMGKVPPFASGEETYILEGNYDGGRVIWTNAASGSTCSAAGIC</sequence>
<feature type="transmembrane region" description="Helical" evidence="4">
    <location>
        <begin position="6"/>
        <end position="30"/>
    </location>
</feature>
<dbReference type="Gene3D" id="3.30.700.10">
    <property type="entry name" value="Glycoprotein, Type 4 Pilin"/>
    <property type="match status" value="1"/>
</dbReference>
<dbReference type="EMBL" id="DACTUL010000011">
    <property type="protein sequence ID" value="HAT6344131.1"/>
    <property type="molecule type" value="Genomic_DNA"/>
</dbReference>
<reference evidence="5" key="2">
    <citation type="submission" date="2020-01" db="EMBL/GenBank/DDBJ databases">
        <authorList>
            <consortium name="NCBI Pathogen Detection Project"/>
        </authorList>
    </citation>
    <scope>NUCLEOTIDE SEQUENCE</scope>
    <source>
        <strain evidence="5">OLC2673_Aeromonas</strain>
    </source>
</reference>
<dbReference type="PANTHER" id="PTHR30093">
    <property type="entry name" value="GENERAL SECRETION PATHWAY PROTEIN G"/>
    <property type="match status" value="1"/>
</dbReference>
<keyword evidence="4" id="KW-0812">Transmembrane</keyword>
<name>A0AAD3UAG2_AERHY</name>
<dbReference type="InterPro" id="IPR001082">
    <property type="entry name" value="Pilin"/>
</dbReference>
<dbReference type="InterPro" id="IPR012902">
    <property type="entry name" value="N_methyl_site"/>
</dbReference>
<keyword evidence="4" id="KW-0472">Membrane</keyword>
<evidence type="ECO:0000256" key="1">
    <source>
        <dbReference type="ARBA" id="ARBA00005233"/>
    </source>
</evidence>
<dbReference type="NCBIfam" id="TIGR02532">
    <property type="entry name" value="IV_pilin_GFxxxE"/>
    <property type="match status" value="1"/>
</dbReference>
<dbReference type="GO" id="GO:0007155">
    <property type="term" value="P:cell adhesion"/>
    <property type="evidence" value="ECO:0007669"/>
    <property type="project" value="InterPro"/>
</dbReference>
<evidence type="ECO:0000256" key="2">
    <source>
        <dbReference type="ARBA" id="ARBA00022481"/>
    </source>
</evidence>
<keyword evidence="3" id="KW-0281">Fimbrium</keyword>
<dbReference type="AlphaFoldDB" id="A0AAD3UAG2"/>
<dbReference type="InterPro" id="IPR045584">
    <property type="entry name" value="Pilin-like"/>
</dbReference>
<proteinExistence type="inferred from homology"/>
<dbReference type="GO" id="GO:0043107">
    <property type="term" value="P:type IV pilus-dependent motility"/>
    <property type="evidence" value="ECO:0007669"/>
    <property type="project" value="TreeGrafter"/>
</dbReference>
<dbReference type="PROSITE" id="PS00409">
    <property type="entry name" value="PROKAR_NTER_METHYL"/>
    <property type="match status" value="1"/>
</dbReference>
<dbReference type="Proteomes" id="UP000859505">
    <property type="component" value="Unassembled WGS sequence"/>
</dbReference>
<keyword evidence="4" id="KW-1133">Transmembrane helix</keyword>
<dbReference type="SUPFAM" id="SSF54523">
    <property type="entry name" value="Pili subunits"/>
    <property type="match status" value="1"/>
</dbReference>
<evidence type="ECO:0000256" key="4">
    <source>
        <dbReference type="SAM" id="Phobius"/>
    </source>
</evidence>
<protein>
    <submittedName>
        <fullName evidence="5">Prepilin-type N-terminal cleavage/methylation domain-containing protein</fullName>
    </submittedName>
</protein>
<dbReference type="Proteomes" id="UP001214666">
    <property type="component" value="Chromosome"/>
</dbReference>
<organism evidence="5 7">
    <name type="scientific">Aeromonas hydrophila</name>
    <dbReference type="NCBI Taxonomy" id="644"/>
    <lineage>
        <taxon>Bacteria</taxon>
        <taxon>Pseudomonadati</taxon>
        <taxon>Pseudomonadota</taxon>
        <taxon>Gammaproteobacteria</taxon>
        <taxon>Aeromonadales</taxon>
        <taxon>Aeromonadaceae</taxon>
        <taxon>Aeromonas</taxon>
    </lineage>
</organism>
<accession>A0AAD3UAG2</accession>
<reference evidence="5" key="1">
    <citation type="journal article" date="2018" name="Genome Biol.">
        <title>SKESA: strategic k-mer extension for scrupulous assemblies.</title>
        <authorList>
            <person name="Souvorov A."/>
            <person name="Agarwala R."/>
            <person name="Lipman D.J."/>
        </authorList>
    </citation>
    <scope>NUCLEOTIDE SEQUENCE</scope>
    <source>
        <strain evidence="5">OLC2673_Aeromonas</strain>
    </source>
</reference>
<dbReference type="GO" id="GO:0044096">
    <property type="term" value="C:type IV pilus"/>
    <property type="evidence" value="ECO:0007669"/>
    <property type="project" value="TreeGrafter"/>
</dbReference>
<dbReference type="PANTHER" id="PTHR30093:SF34">
    <property type="entry name" value="PREPILIN PEPTIDASE-DEPENDENT PROTEIN D"/>
    <property type="match status" value="1"/>
</dbReference>
<comment type="similarity">
    <text evidence="1 3">Belongs to the N-Me-Phe pilin family.</text>
</comment>
<dbReference type="RefSeq" id="WP_077095239.1">
    <property type="nucleotide sequence ID" value="NZ_AP023398.1"/>
</dbReference>
<evidence type="ECO:0000313" key="6">
    <source>
        <dbReference type="EMBL" id="WEE26582.1"/>
    </source>
</evidence>
<gene>
    <name evidence="5" type="ORF">JAJ28_001852</name>
    <name evidence="6" type="ORF">PY771_23835</name>
</gene>
<evidence type="ECO:0000313" key="7">
    <source>
        <dbReference type="Proteomes" id="UP000859505"/>
    </source>
</evidence>
<evidence type="ECO:0000256" key="3">
    <source>
        <dbReference type="RuleBase" id="RU000389"/>
    </source>
</evidence>
<reference evidence="6" key="3">
    <citation type="submission" date="2023-02" db="EMBL/GenBank/DDBJ databases">
        <title>The sequence of Aeromonas hydrophila K533.</title>
        <authorList>
            <person name="Luo X."/>
        </authorList>
    </citation>
    <scope>NUCLEOTIDE SEQUENCE</scope>
    <source>
        <strain evidence="6">K533</strain>
    </source>
</reference>
<dbReference type="EMBL" id="CP118942">
    <property type="protein sequence ID" value="WEE26582.1"/>
    <property type="molecule type" value="Genomic_DNA"/>
</dbReference>
<keyword evidence="2" id="KW-0488">Methylation</keyword>
<dbReference type="Pfam" id="PF07963">
    <property type="entry name" value="N_methyl"/>
    <property type="match status" value="1"/>
</dbReference>